<dbReference type="PANTHER" id="PTHR11452">
    <property type="entry name" value="ALPHA-GALACTOSIDASE/ALPHA-N-ACETYLGALACTOSAMINIDASE"/>
    <property type="match status" value="1"/>
</dbReference>
<keyword evidence="6 7" id="KW-0326">Glycosidase</keyword>
<comment type="similarity">
    <text evidence="2 7">Belongs to the glycosyl hydrolase 27 family.</text>
</comment>
<accession>A0ABY7CXR8</accession>
<keyword evidence="7" id="KW-1015">Disulfide bond</keyword>
<comment type="catalytic activity">
    <reaction evidence="1 7">
        <text>Hydrolysis of terminal, non-reducing alpha-D-galactose residues in alpha-D-galactosides, including galactose oligosaccharides, galactomannans and galactolipids.</text>
        <dbReference type="EC" id="3.2.1.22"/>
    </reaction>
</comment>
<evidence type="ECO:0000256" key="7">
    <source>
        <dbReference type="RuleBase" id="RU361168"/>
    </source>
</evidence>
<dbReference type="InterPro" id="IPR041233">
    <property type="entry name" value="Melibiase_C"/>
</dbReference>
<dbReference type="EC" id="3.2.1.22" evidence="3 7"/>
<feature type="domain" description="Alpha galactosidase C-terminal" evidence="8">
    <location>
        <begin position="304"/>
        <end position="375"/>
    </location>
</feature>
<evidence type="ECO:0000313" key="10">
    <source>
        <dbReference type="Proteomes" id="UP001164743"/>
    </source>
</evidence>
<dbReference type="GeneID" id="77801760"/>
<evidence type="ECO:0000256" key="6">
    <source>
        <dbReference type="ARBA" id="ARBA00023295"/>
    </source>
</evidence>
<dbReference type="Proteomes" id="UP001164743">
    <property type="component" value="Chromosome 10A"/>
</dbReference>
<sequence>MVQRSIAEPNGIKPPMGWSSDWAIECNAPRDETIYGQADRIDKNGLKTAGYTTIIFDCGWERGYNSDGSPQTEKASFPNGIGNFVGWIKPKGFNFGVGTWGGPFGGGPEAGLDIPWDLEAYVKSLADQGVVYLMHRPCDMPSTEFLQNPDTATKLDERYINMQNALLNTRVSMFYATGQWGASALAQQKLANSWRVSDEQLPIWDSFVRSLNGVVAFAHYARPGAFNDLGFLRLARTDDGELNFVEKRTMFTFWAATKSPLIFSDKVQDVDKDTVEMIKNPNAIKVNQDELGKSVTLRRRYPNEKDIWSGPLKDGGTVVFVVNWAQGDQRTTIKLDDLGFSAARVEDLWVGQDLGIKEKSFEIDIAHRGSLLLKLTETKEAPRKEFTRFTIDQAEVVAPAEIKMVGDQKVARYIGPEGKGSVVWKDIPGGGTDEVTIALDYIHAALPENNEDTGNLSFKRVLITVNDDANLQFQVHLPRTGMVSTGHFLTTGLS</sequence>
<gene>
    <name evidence="9" type="ORF">PtA15_10A666</name>
</gene>
<protein>
    <recommendedName>
        <fullName evidence="3 7">Alpha-galactosidase</fullName>
        <ecNumber evidence="3 7">3.2.1.22</ecNumber>
    </recommendedName>
    <alternativeName>
        <fullName evidence="7">Melibiase</fullName>
    </alternativeName>
</protein>
<dbReference type="SUPFAM" id="SSF51445">
    <property type="entry name" value="(Trans)glycosidases"/>
    <property type="match status" value="1"/>
</dbReference>
<proteinExistence type="inferred from homology"/>
<dbReference type="Pfam" id="PF16499">
    <property type="entry name" value="Melibiase_2"/>
    <property type="match status" value="1"/>
</dbReference>
<dbReference type="InterPro" id="IPR013785">
    <property type="entry name" value="Aldolase_TIM"/>
</dbReference>
<evidence type="ECO:0000256" key="4">
    <source>
        <dbReference type="ARBA" id="ARBA00022729"/>
    </source>
</evidence>
<dbReference type="InterPro" id="IPR017853">
    <property type="entry name" value="GH"/>
</dbReference>
<dbReference type="RefSeq" id="XP_053024797.1">
    <property type="nucleotide sequence ID" value="XM_053160865.1"/>
</dbReference>
<dbReference type="SUPFAM" id="SSF51011">
    <property type="entry name" value="Glycosyl hydrolase domain"/>
    <property type="match status" value="1"/>
</dbReference>
<evidence type="ECO:0000256" key="1">
    <source>
        <dbReference type="ARBA" id="ARBA00001255"/>
    </source>
</evidence>
<evidence type="ECO:0000256" key="2">
    <source>
        <dbReference type="ARBA" id="ARBA00009743"/>
    </source>
</evidence>
<name>A0ABY7CXR8_9BASI</name>
<evidence type="ECO:0000256" key="3">
    <source>
        <dbReference type="ARBA" id="ARBA00012755"/>
    </source>
</evidence>
<evidence type="ECO:0000313" key="9">
    <source>
        <dbReference type="EMBL" id="WAQ89242.1"/>
    </source>
</evidence>
<keyword evidence="5 7" id="KW-0378">Hydrolase</keyword>
<dbReference type="EMBL" id="CP110430">
    <property type="protein sequence ID" value="WAQ89242.1"/>
    <property type="molecule type" value="Genomic_DNA"/>
</dbReference>
<dbReference type="PANTHER" id="PTHR11452:SF75">
    <property type="entry name" value="ALPHA-GALACTOSIDASE MEL1"/>
    <property type="match status" value="1"/>
</dbReference>
<dbReference type="InterPro" id="IPR013780">
    <property type="entry name" value="Glyco_hydro_b"/>
</dbReference>
<keyword evidence="4" id="KW-0732">Signal</keyword>
<dbReference type="PRINTS" id="PR00740">
    <property type="entry name" value="GLHYDRLASE27"/>
</dbReference>
<evidence type="ECO:0000259" key="8">
    <source>
        <dbReference type="Pfam" id="PF17801"/>
    </source>
</evidence>
<dbReference type="InterPro" id="IPR002241">
    <property type="entry name" value="Glyco_hydro_27"/>
</dbReference>
<keyword evidence="10" id="KW-1185">Reference proteome</keyword>
<organism evidence="9 10">
    <name type="scientific">Puccinia triticina</name>
    <dbReference type="NCBI Taxonomy" id="208348"/>
    <lineage>
        <taxon>Eukaryota</taxon>
        <taxon>Fungi</taxon>
        <taxon>Dikarya</taxon>
        <taxon>Basidiomycota</taxon>
        <taxon>Pucciniomycotina</taxon>
        <taxon>Pucciniomycetes</taxon>
        <taxon>Pucciniales</taxon>
        <taxon>Pucciniaceae</taxon>
        <taxon>Puccinia</taxon>
    </lineage>
</organism>
<dbReference type="Gene3D" id="3.20.20.70">
    <property type="entry name" value="Aldolase class I"/>
    <property type="match status" value="1"/>
</dbReference>
<reference evidence="9" key="1">
    <citation type="submission" date="2022-10" db="EMBL/GenBank/DDBJ databases">
        <title>Puccinia triticina Genome sequencing and assembly.</title>
        <authorList>
            <person name="Li C."/>
        </authorList>
    </citation>
    <scope>NUCLEOTIDE SEQUENCE</scope>
    <source>
        <strain evidence="9">Pt15</strain>
    </source>
</reference>
<dbReference type="Pfam" id="PF17801">
    <property type="entry name" value="Melibiase_C"/>
    <property type="match status" value="1"/>
</dbReference>
<dbReference type="Gene3D" id="2.60.40.1180">
    <property type="entry name" value="Golgi alpha-mannosidase II"/>
    <property type="match status" value="1"/>
</dbReference>
<evidence type="ECO:0000256" key="5">
    <source>
        <dbReference type="ARBA" id="ARBA00022801"/>
    </source>
</evidence>